<evidence type="ECO:0000256" key="1">
    <source>
        <dbReference type="ARBA" id="ARBA00005234"/>
    </source>
</evidence>
<evidence type="ECO:0000313" key="5">
    <source>
        <dbReference type="EMBL" id="KAK3199175.1"/>
    </source>
</evidence>
<protein>
    <recommendedName>
        <fullName evidence="4">Ubiquitin-like protease family profile domain-containing protein</fullName>
    </recommendedName>
</protein>
<comment type="similarity">
    <text evidence="1">Belongs to the peptidase C48 family.</text>
</comment>
<evidence type="ECO:0000256" key="2">
    <source>
        <dbReference type="ARBA" id="ARBA00022670"/>
    </source>
</evidence>
<dbReference type="GO" id="GO:0008234">
    <property type="term" value="F:cysteine-type peptidase activity"/>
    <property type="evidence" value="ECO:0007669"/>
    <property type="project" value="InterPro"/>
</dbReference>
<keyword evidence="3" id="KW-0378">Hydrolase</keyword>
<evidence type="ECO:0000259" key="4">
    <source>
        <dbReference type="PROSITE" id="PS50600"/>
    </source>
</evidence>
<dbReference type="Pfam" id="PF02902">
    <property type="entry name" value="Peptidase_C48"/>
    <property type="match status" value="1"/>
</dbReference>
<organism evidence="5 6">
    <name type="scientific">Dipteronia sinensis</name>
    <dbReference type="NCBI Taxonomy" id="43782"/>
    <lineage>
        <taxon>Eukaryota</taxon>
        <taxon>Viridiplantae</taxon>
        <taxon>Streptophyta</taxon>
        <taxon>Embryophyta</taxon>
        <taxon>Tracheophyta</taxon>
        <taxon>Spermatophyta</taxon>
        <taxon>Magnoliopsida</taxon>
        <taxon>eudicotyledons</taxon>
        <taxon>Gunneridae</taxon>
        <taxon>Pentapetalae</taxon>
        <taxon>rosids</taxon>
        <taxon>malvids</taxon>
        <taxon>Sapindales</taxon>
        <taxon>Sapindaceae</taxon>
        <taxon>Hippocastanoideae</taxon>
        <taxon>Acereae</taxon>
        <taxon>Dipteronia</taxon>
    </lineage>
</organism>
<dbReference type="GO" id="GO:0006508">
    <property type="term" value="P:proteolysis"/>
    <property type="evidence" value="ECO:0007669"/>
    <property type="project" value="UniProtKB-KW"/>
</dbReference>
<keyword evidence="6" id="KW-1185">Reference proteome</keyword>
<dbReference type="InterPro" id="IPR038765">
    <property type="entry name" value="Papain-like_cys_pep_sf"/>
</dbReference>
<dbReference type="EMBL" id="JANJYJ010000007">
    <property type="protein sequence ID" value="KAK3199175.1"/>
    <property type="molecule type" value="Genomic_DNA"/>
</dbReference>
<keyword evidence="2" id="KW-0645">Protease</keyword>
<dbReference type="Gene3D" id="3.40.395.10">
    <property type="entry name" value="Adenoviral Proteinase, Chain A"/>
    <property type="match status" value="1"/>
</dbReference>
<name>A0AAE0A282_9ROSI</name>
<comment type="caution">
    <text evidence="5">The sequence shown here is derived from an EMBL/GenBank/DDBJ whole genome shotgun (WGS) entry which is preliminary data.</text>
</comment>
<reference evidence="5" key="1">
    <citation type="journal article" date="2023" name="Plant J.">
        <title>Genome sequences and population genomics provide insights into the demographic history, inbreeding, and mutation load of two 'living fossil' tree species of Dipteronia.</title>
        <authorList>
            <person name="Feng Y."/>
            <person name="Comes H.P."/>
            <person name="Chen J."/>
            <person name="Zhu S."/>
            <person name="Lu R."/>
            <person name="Zhang X."/>
            <person name="Li P."/>
            <person name="Qiu J."/>
            <person name="Olsen K.M."/>
            <person name="Qiu Y."/>
        </authorList>
    </citation>
    <scope>NUCLEOTIDE SEQUENCE</scope>
    <source>
        <strain evidence="5">NBL</strain>
    </source>
</reference>
<gene>
    <name evidence="5" type="ORF">Dsin_022590</name>
</gene>
<dbReference type="InterPro" id="IPR003653">
    <property type="entry name" value="Peptidase_C48_C"/>
</dbReference>
<proteinExistence type="inferred from homology"/>
<feature type="domain" description="Ubiquitin-like protease family profile" evidence="4">
    <location>
        <begin position="1"/>
        <end position="141"/>
    </location>
</feature>
<sequence length="173" mass="20021">MPSDAVGKAPKDWSVLKYKWSPEDLKTVRGSLPSGNRPWHEVDVHWLVASVDLTFGKIHMLDPFRQEVPVQIRKEQVAPLRWFLPSMLHQVGFHEARPRDDPKFHKQNKPFGVSMVSSTHVPQQSTWGNCGAHTLRLIEYVLTNRQPFHWSEDDMGTIREKMAVEVFCNSRPQ</sequence>
<accession>A0AAE0A282</accession>
<dbReference type="SUPFAM" id="SSF54001">
    <property type="entry name" value="Cysteine proteinases"/>
    <property type="match status" value="1"/>
</dbReference>
<evidence type="ECO:0000256" key="3">
    <source>
        <dbReference type="ARBA" id="ARBA00022801"/>
    </source>
</evidence>
<dbReference type="PROSITE" id="PS50600">
    <property type="entry name" value="ULP_PROTEASE"/>
    <property type="match status" value="1"/>
</dbReference>
<evidence type="ECO:0000313" key="6">
    <source>
        <dbReference type="Proteomes" id="UP001281410"/>
    </source>
</evidence>
<dbReference type="AlphaFoldDB" id="A0AAE0A282"/>
<dbReference type="Proteomes" id="UP001281410">
    <property type="component" value="Unassembled WGS sequence"/>
</dbReference>